<protein>
    <submittedName>
        <fullName evidence="1">Uncharacterized protein</fullName>
    </submittedName>
</protein>
<comment type="caution">
    <text evidence="1">The sequence shown here is derived from an EMBL/GenBank/DDBJ whole genome shotgun (WGS) entry which is preliminary data.</text>
</comment>
<dbReference type="AlphaFoldDB" id="A0A1V4K360"/>
<evidence type="ECO:0000313" key="2">
    <source>
        <dbReference type="Proteomes" id="UP000190648"/>
    </source>
</evidence>
<dbReference type="Proteomes" id="UP000190648">
    <property type="component" value="Unassembled WGS sequence"/>
</dbReference>
<proteinExistence type="predicted"/>
<sequence length="142" mass="15358">MKAQGYLLNSILIVTQDCLKDLTGGIEYAAKILNEIPQKDIQCTKRASKAEKEGNGQAQAGDGHLGSCPVCVTKLPAHEVSVVEEIGCCGGELSGVEFWNIPGLKMEHFRKHLFFPMPSSKQLSTLHIKNFLGGKTAKSKSS</sequence>
<dbReference type="EMBL" id="LSYS01005108">
    <property type="protein sequence ID" value="OPJ78803.1"/>
    <property type="molecule type" value="Genomic_DNA"/>
</dbReference>
<dbReference type="OrthoDB" id="10251809at2759"/>
<keyword evidence="2" id="KW-1185">Reference proteome</keyword>
<organism evidence="1 2">
    <name type="scientific">Patagioenas fasciata monilis</name>
    <dbReference type="NCBI Taxonomy" id="372326"/>
    <lineage>
        <taxon>Eukaryota</taxon>
        <taxon>Metazoa</taxon>
        <taxon>Chordata</taxon>
        <taxon>Craniata</taxon>
        <taxon>Vertebrata</taxon>
        <taxon>Euteleostomi</taxon>
        <taxon>Archelosauria</taxon>
        <taxon>Archosauria</taxon>
        <taxon>Dinosauria</taxon>
        <taxon>Saurischia</taxon>
        <taxon>Theropoda</taxon>
        <taxon>Coelurosauria</taxon>
        <taxon>Aves</taxon>
        <taxon>Neognathae</taxon>
        <taxon>Neoaves</taxon>
        <taxon>Columbimorphae</taxon>
        <taxon>Columbiformes</taxon>
        <taxon>Columbidae</taxon>
        <taxon>Patagioenas</taxon>
    </lineage>
</organism>
<accession>A0A1V4K360</accession>
<evidence type="ECO:0000313" key="1">
    <source>
        <dbReference type="EMBL" id="OPJ78803.1"/>
    </source>
</evidence>
<name>A0A1V4K360_PATFA</name>
<reference evidence="1 2" key="1">
    <citation type="submission" date="2016-02" db="EMBL/GenBank/DDBJ databases">
        <title>Band-tailed pigeon sequencing and assembly.</title>
        <authorList>
            <person name="Soares A.E."/>
            <person name="Novak B.J."/>
            <person name="Rice E.S."/>
            <person name="O'Connell B."/>
            <person name="Chang D."/>
            <person name="Weber S."/>
            <person name="Shapiro B."/>
        </authorList>
    </citation>
    <scope>NUCLEOTIDE SEQUENCE [LARGE SCALE GENOMIC DNA]</scope>
    <source>
        <strain evidence="1">BTP2013</strain>
        <tissue evidence="1">Blood</tissue>
    </source>
</reference>
<gene>
    <name evidence="1" type="ORF">AV530_003557</name>
</gene>